<accession>A0A1D8UU49</accession>
<dbReference type="Pfam" id="PF13372">
    <property type="entry name" value="Alginate_exp"/>
    <property type="match status" value="1"/>
</dbReference>
<proteinExistence type="predicted"/>
<name>A0A1D8UU49_9PROT</name>
<protein>
    <submittedName>
        <fullName evidence="1">Uncharacterized protein</fullName>
    </submittedName>
</protein>
<dbReference type="KEGG" id="kba:A0U89_08415"/>
<dbReference type="STRING" id="153496.A0U89_08415"/>
<dbReference type="EMBL" id="CP014674">
    <property type="protein sequence ID" value="AOX17161.1"/>
    <property type="molecule type" value="Genomic_DNA"/>
</dbReference>
<organism evidence="1 2">
    <name type="scientific">Kozakia baliensis</name>
    <dbReference type="NCBI Taxonomy" id="153496"/>
    <lineage>
        <taxon>Bacteria</taxon>
        <taxon>Pseudomonadati</taxon>
        <taxon>Pseudomonadota</taxon>
        <taxon>Alphaproteobacteria</taxon>
        <taxon>Acetobacterales</taxon>
        <taxon>Acetobacteraceae</taxon>
        <taxon>Kozakia</taxon>
    </lineage>
</organism>
<dbReference type="AlphaFoldDB" id="A0A1D8UU49"/>
<evidence type="ECO:0000313" key="1">
    <source>
        <dbReference type="EMBL" id="AOX17161.1"/>
    </source>
</evidence>
<evidence type="ECO:0000313" key="2">
    <source>
        <dbReference type="Proteomes" id="UP000179145"/>
    </source>
</evidence>
<dbReference type="Gene3D" id="2.40.160.100">
    <property type="match status" value="1"/>
</dbReference>
<reference evidence="1 2" key="1">
    <citation type="journal article" date="2016" name="Microb. Cell Fact.">
        <title>Dissection of exopolysaccharide biosynthesis in Kozakia baliensis.</title>
        <authorList>
            <person name="Brandt J.U."/>
            <person name="Jakob F."/>
            <person name="Behr J."/>
            <person name="Geissler A.J."/>
            <person name="Vogel R.F."/>
        </authorList>
    </citation>
    <scope>NUCLEOTIDE SEQUENCE [LARGE SCALE GENOMIC DNA]</scope>
    <source>
        <strain evidence="1 2">DSM 14400</strain>
    </source>
</reference>
<keyword evidence="2" id="KW-1185">Reference proteome</keyword>
<dbReference type="InterPro" id="IPR053728">
    <property type="entry name" value="Alginate_Permeability_Chnl"/>
</dbReference>
<dbReference type="eggNOG" id="ENOG502Z7RB">
    <property type="taxonomic scope" value="Bacteria"/>
</dbReference>
<dbReference type="OrthoDB" id="311329at2"/>
<dbReference type="RefSeq" id="WP_070402820.1">
    <property type="nucleotide sequence ID" value="NZ_BJVW01000006.1"/>
</dbReference>
<dbReference type="InterPro" id="IPR025388">
    <property type="entry name" value="Alginate_export_dom"/>
</dbReference>
<gene>
    <name evidence="1" type="ORF">A0U89_08415</name>
</gene>
<sequence>MRFVSASSFVALFSLAAHQASAQTTLLPASSLAPHSESLTVEAKRPTVQNYPHAGPVGQPRRVSAKQSQAPHGRQYDWGAFTGGNGESAGFGPVGRYGVAPWAEDWSFLRNRALRDDPFDPLKFIALNDSKSIWLSFSGETRLRNWYEESPLLGTRGSPGSGRFGVRNLYGADLHLGRHVRLFGQLINADSGGWAGYGYNGTYRKRLDLQQAFIELSGMFAGAKSGLIFGRQQFLDAPSYILYNRETPNVPLSWNGVRGYAIWPHIRVDAYDFVGTNINQNKMFHDNEDWGTRLHGLDVTIAPPNIRIGKEKISSYLDLFLIAFRVNGSSASILSNDKTLQGTSARQNYGFRWYGNAPSFEFSVGGLYQGGTFERSGTQIQRSVHAYAFNAIAGYRHTPSPWHPFLGGQIDYYSGGDTRSKNGAIGTYIAPFNPQTNYLDTTTYIAPSNLISLSPVLRVTPLSFLSLQFKSPFFWRANTNDAIYSSSSAYSFRNLHGGFVGVVPQASLTLQINRHLTWTQYGARFISSNGLHAAGGKSGSYYQSNFVFRF</sequence>
<dbReference type="Proteomes" id="UP000179145">
    <property type="component" value="Chromosome"/>
</dbReference>